<comment type="caution">
    <text evidence="7">The sequence shown here is derived from an EMBL/GenBank/DDBJ whole genome shotgun (WGS) entry which is preliminary data.</text>
</comment>
<feature type="chain" id="PRO_5038641613" evidence="6">
    <location>
        <begin position="24"/>
        <end position="440"/>
    </location>
</feature>
<keyword evidence="1" id="KW-1003">Cell membrane</keyword>
<gene>
    <name evidence="7" type="ORF">BSR29_04330</name>
</gene>
<evidence type="ECO:0000256" key="1">
    <source>
        <dbReference type="ARBA" id="ARBA00022475"/>
    </source>
</evidence>
<feature type="signal peptide" evidence="6">
    <location>
        <begin position="1"/>
        <end position="23"/>
    </location>
</feature>
<dbReference type="SUPFAM" id="SSF53850">
    <property type="entry name" value="Periplasmic binding protein-like II"/>
    <property type="match status" value="1"/>
</dbReference>
<dbReference type="Pfam" id="PF01547">
    <property type="entry name" value="SBP_bac_1"/>
    <property type="match status" value="1"/>
</dbReference>
<dbReference type="AlphaFoldDB" id="A0A1Q5PNS1"/>
<name>A0A1Q5PNS1_9ACTO</name>
<evidence type="ECO:0000256" key="5">
    <source>
        <dbReference type="ARBA" id="ARBA00023288"/>
    </source>
</evidence>
<reference evidence="7 8" key="1">
    <citation type="submission" date="2016-11" db="EMBL/GenBank/DDBJ databases">
        <title>Actinomyces gypaetusis sp. nov. isolated from the vulture Gypaetus barbatus in Qinghai Tibet Plateau China.</title>
        <authorList>
            <person name="Meng X."/>
        </authorList>
    </citation>
    <scope>NUCLEOTIDE SEQUENCE [LARGE SCALE GENOMIC DNA]</scope>
    <source>
        <strain evidence="7 8">VUL4_2</strain>
    </source>
</reference>
<proteinExistence type="predicted"/>
<dbReference type="RefSeq" id="WP_073709054.1">
    <property type="nucleotide sequence ID" value="NZ_MQSV01000002.1"/>
</dbReference>
<evidence type="ECO:0000313" key="8">
    <source>
        <dbReference type="Proteomes" id="UP000186785"/>
    </source>
</evidence>
<keyword evidence="8" id="KW-1185">Reference proteome</keyword>
<keyword evidence="2 6" id="KW-0732">Signal</keyword>
<protein>
    <submittedName>
        <fullName evidence="7">ABC transporter substrate-binding protein</fullName>
    </submittedName>
</protein>
<dbReference type="OrthoDB" id="4289620at2"/>
<dbReference type="EMBL" id="MQSV01000002">
    <property type="protein sequence ID" value="OKL49065.1"/>
    <property type="molecule type" value="Genomic_DNA"/>
</dbReference>
<accession>A0A1Q5PNS1</accession>
<dbReference type="InterPro" id="IPR050490">
    <property type="entry name" value="Bact_solute-bd_prot1"/>
</dbReference>
<evidence type="ECO:0000256" key="6">
    <source>
        <dbReference type="SAM" id="SignalP"/>
    </source>
</evidence>
<dbReference type="Gene3D" id="3.40.190.10">
    <property type="entry name" value="Periplasmic binding protein-like II"/>
    <property type="match status" value="1"/>
</dbReference>
<keyword evidence="4" id="KW-0564">Palmitate</keyword>
<dbReference type="Proteomes" id="UP000186785">
    <property type="component" value="Unassembled WGS sequence"/>
</dbReference>
<dbReference type="PANTHER" id="PTHR43649">
    <property type="entry name" value="ARABINOSE-BINDING PROTEIN-RELATED"/>
    <property type="match status" value="1"/>
</dbReference>
<keyword evidence="3" id="KW-0472">Membrane</keyword>
<evidence type="ECO:0000256" key="3">
    <source>
        <dbReference type="ARBA" id="ARBA00023136"/>
    </source>
</evidence>
<evidence type="ECO:0000313" key="7">
    <source>
        <dbReference type="EMBL" id="OKL49065.1"/>
    </source>
</evidence>
<sequence>MTTRRRAFALVLAGSLALTGLTACSSSEDEKPVDISKAQGEITWMTQSLQKDFGDFFRERIAKFEKENPGTKINWVDESGGPEFDQKMMQQAVNGKMADVINVPSPTILALTKADQLLDLDKALPESGKRFIPDIWKSVGMGKDGAHTAFPWYFSPFVTTYNKQVFRAAGLDENTPPKTMDEMFEFSHKIAKTGEYNALWGNANWYLISQWHGMGVKIMNDEGTEFTFAKDPNALKWMNEMISLYKDGGIPKDSLTGELDPGKEYLNGRLAFGTPNPGFIRNIKKNNPEVYKQTGVGSYPINPGLKYEFSGQFIAVNAKTKNKALALKWADYITSAEEELAWTRDGGAVIFPGATEALDNLIKNPPEAVAKDPVFKQTYEVAAKEAKNSEAFKASFYVTGQVKNALVENVNKGIRGEVSAEQALENAQKEMNELLSALNN</sequence>
<organism evidence="7 8">
    <name type="scientific">Boudabousia liubingyangii</name>
    <dbReference type="NCBI Taxonomy" id="1921764"/>
    <lineage>
        <taxon>Bacteria</taxon>
        <taxon>Bacillati</taxon>
        <taxon>Actinomycetota</taxon>
        <taxon>Actinomycetes</taxon>
        <taxon>Actinomycetales</taxon>
        <taxon>Actinomycetaceae</taxon>
        <taxon>Boudabousia</taxon>
    </lineage>
</organism>
<dbReference type="PROSITE" id="PS51257">
    <property type="entry name" value="PROKAR_LIPOPROTEIN"/>
    <property type="match status" value="1"/>
</dbReference>
<dbReference type="InterPro" id="IPR006059">
    <property type="entry name" value="SBP"/>
</dbReference>
<dbReference type="PANTHER" id="PTHR43649:SF33">
    <property type="entry name" value="POLYGALACTURONAN_RHAMNOGALACTURONAN-BINDING PROTEIN YTCQ"/>
    <property type="match status" value="1"/>
</dbReference>
<dbReference type="STRING" id="1921764.BSR28_03895"/>
<keyword evidence="5" id="KW-0449">Lipoprotein</keyword>
<evidence type="ECO:0000256" key="2">
    <source>
        <dbReference type="ARBA" id="ARBA00022729"/>
    </source>
</evidence>
<evidence type="ECO:0000256" key="4">
    <source>
        <dbReference type="ARBA" id="ARBA00023139"/>
    </source>
</evidence>